<sequence length="743" mass="81165">MSESFSTSSADSTLNADPSSTHHIKSQLWRHTVRQLRLDGIYILAKDIFTKPRSAKGHVAIYKDRRAAAISAFVHLLGVFGVATLGYLILHEMYIGSELQGSLSQDSQKLLALLMTAKIFELIAVFSLSSIVFTLVRYEMVLGNGAPLAALGAGLQISDPTFLVSKAMVAITTGQFSSRWKKLGFVILIAYFTILAILIAPASATALMPRLDTWRVGGTTLWWNASEAALFPAVLDETFGPAGTNCSVTGNVRCPYHQWDAISTRLLSHLPKTSQMGVFEVSSGLDGYLLPETLVIDGRETALQMTSFVRGEDYHVFTAPHTISSMAHGAVVDGLVKATAFWQRASLRSLIEKETIYHRNRLSTFNIDVKTAVTHTRCNGWLNYVAKLGTTQFPDLTTLGLDDVDVTDPMLTNWLVSALRNLTAPQILWFDPTSNIGNASIGALLAIPNHEPTNQTATVYGCMIDARWANTILTADHTARTASGSPEGFVLGANIPPEKRWIHDPNYGSRVRITPGFAKLINPLVAGTKNLTLLQELLRQSGSWDPTSKRYKIRPLNWVEAVLGTMITNGMARSSPDVGPVTTLKDVDGTWWRNFLPQGGSVYGPGGEAFAITEKQKGEYFSLEMEAWAEGYGYGRSDLTILLSMACLGVYAVSVLVFVVWSVSSGITSTSWDTVLELVAIALKSPPPAKGKMEGVSAGIMTAQPLRQRYCMSADEDAETIRLVAVDEELDEGSWVRPNKAYW</sequence>
<keyword evidence="2" id="KW-1133">Transmembrane helix</keyword>
<feature type="compositionally biased region" description="Low complexity" evidence="1">
    <location>
        <begin position="1"/>
        <end position="12"/>
    </location>
</feature>
<feature type="transmembrane region" description="Helical" evidence="2">
    <location>
        <begin position="110"/>
        <end position="136"/>
    </location>
</feature>
<feature type="transmembrane region" description="Helical" evidence="2">
    <location>
        <begin position="639"/>
        <end position="661"/>
    </location>
</feature>
<dbReference type="EMBL" id="JAULSW010000004">
    <property type="protein sequence ID" value="KAK3384862.1"/>
    <property type="molecule type" value="Genomic_DNA"/>
</dbReference>
<reference evidence="3" key="1">
    <citation type="journal article" date="2023" name="Mol. Phylogenet. Evol.">
        <title>Genome-scale phylogeny and comparative genomics of the fungal order Sordariales.</title>
        <authorList>
            <person name="Hensen N."/>
            <person name="Bonometti L."/>
            <person name="Westerberg I."/>
            <person name="Brannstrom I.O."/>
            <person name="Guillou S."/>
            <person name="Cros-Aarteil S."/>
            <person name="Calhoun S."/>
            <person name="Haridas S."/>
            <person name="Kuo A."/>
            <person name="Mondo S."/>
            <person name="Pangilinan J."/>
            <person name="Riley R."/>
            <person name="LaButti K."/>
            <person name="Andreopoulos B."/>
            <person name="Lipzen A."/>
            <person name="Chen C."/>
            <person name="Yan M."/>
            <person name="Daum C."/>
            <person name="Ng V."/>
            <person name="Clum A."/>
            <person name="Steindorff A."/>
            <person name="Ohm R.A."/>
            <person name="Martin F."/>
            <person name="Silar P."/>
            <person name="Natvig D.O."/>
            <person name="Lalanne C."/>
            <person name="Gautier V."/>
            <person name="Ament-Velasquez S.L."/>
            <person name="Kruys A."/>
            <person name="Hutchinson M.I."/>
            <person name="Powell A.J."/>
            <person name="Barry K."/>
            <person name="Miller A.N."/>
            <person name="Grigoriev I.V."/>
            <person name="Debuchy R."/>
            <person name="Gladieux P."/>
            <person name="Hiltunen Thoren M."/>
            <person name="Johannesson H."/>
        </authorList>
    </citation>
    <scope>NUCLEOTIDE SEQUENCE</scope>
    <source>
        <strain evidence="3">CBS 232.78</strain>
    </source>
</reference>
<organism evidence="3 4">
    <name type="scientific">Podospora didyma</name>
    <dbReference type="NCBI Taxonomy" id="330526"/>
    <lineage>
        <taxon>Eukaryota</taxon>
        <taxon>Fungi</taxon>
        <taxon>Dikarya</taxon>
        <taxon>Ascomycota</taxon>
        <taxon>Pezizomycotina</taxon>
        <taxon>Sordariomycetes</taxon>
        <taxon>Sordariomycetidae</taxon>
        <taxon>Sordariales</taxon>
        <taxon>Podosporaceae</taxon>
        <taxon>Podospora</taxon>
    </lineage>
</organism>
<accession>A0AAE0TZ60</accession>
<feature type="transmembrane region" description="Helical" evidence="2">
    <location>
        <begin position="183"/>
        <end position="207"/>
    </location>
</feature>
<evidence type="ECO:0000313" key="3">
    <source>
        <dbReference type="EMBL" id="KAK3384862.1"/>
    </source>
</evidence>
<evidence type="ECO:0000256" key="1">
    <source>
        <dbReference type="SAM" id="MobiDB-lite"/>
    </source>
</evidence>
<proteinExistence type="predicted"/>
<gene>
    <name evidence="3" type="ORF">B0H63DRAFT_172515</name>
</gene>
<feature type="transmembrane region" description="Helical" evidence="2">
    <location>
        <begin position="67"/>
        <end position="90"/>
    </location>
</feature>
<dbReference type="AlphaFoldDB" id="A0AAE0TZ60"/>
<dbReference type="Proteomes" id="UP001285441">
    <property type="component" value="Unassembled WGS sequence"/>
</dbReference>
<feature type="region of interest" description="Disordered" evidence="1">
    <location>
        <begin position="1"/>
        <end position="20"/>
    </location>
</feature>
<comment type="caution">
    <text evidence="3">The sequence shown here is derived from an EMBL/GenBank/DDBJ whole genome shotgun (WGS) entry which is preliminary data.</text>
</comment>
<keyword evidence="2" id="KW-0472">Membrane</keyword>
<keyword evidence="4" id="KW-1185">Reference proteome</keyword>
<protein>
    <submittedName>
        <fullName evidence="3">Uncharacterized protein</fullName>
    </submittedName>
</protein>
<evidence type="ECO:0000256" key="2">
    <source>
        <dbReference type="SAM" id="Phobius"/>
    </source>
</evidence>
<reference evidence="3" key="2">
    <citation type="submission" date="2023-06" db="EMBL/GenBank/DDBJ databases">
        <authorList>
            <consortium name="Lawrence Berkeley National Laboratory"/>
            <person name="Haridas S."/>
            <person name="Hensen N."/>
            <person name="Bonometti L."/>
            <person name="Westerberg I."/>
            <person name="Brannstrom I.O."/>
            <person name="Guillou S."/>
            <person name="Cros-Aarteil S."/>
            <person name="Calhoun S."/>
            <person name="Kuo A."/>
            <person name="Mondo S."/>
            <person name="Pangilinan J."/>
            <person name="Riley R."/>
            <person name="LaButti K."/>
            <person name="Andreopoulos B."/>
            <person name="Lipzen A."/>
            <person name="Chen C."/>
            <person name="Yanf M."/>
            <person name="Daum C."/>
            <person name="Ng V."/>
            <person name="Clum A."/>
            <person name="Steindorff A."/>
            <person name="Ohm R."/>
            <person name="Martin F."/>
            <person name="Silar P."/>
            <person name="Natvig D."/>
            <person name="Lalanne C."/>
            <person name="Gautier V."/>
            <person name="Ament-velasquez S.L."/>
            <person name="Kruys A."/>
            <person name="Hutchinson M.I."/>
            <person name="Powell A.J."/>
            <person name="Barry K."/>
            <person name="Miller A.N."/>
            <person name="Grigoriev I.V."/>
            <person name="Debuchy R."/>
            <person name="Gladieux P."/>
            <person name="Thoren M.H."/>
            <person name="Johannesson H."/>
        </authorList>
    </citation>
    <scope>NUCLEOTIDE SEQUENCE</scope>
    <source>
        <strain evidence="3">CBS 232.78</strain>
    </source>
</reference>
<name>A0AAE0TZ60_9PEZI</name>
<keyword evidence="2" id="KW-0812">Transmembrane</keyword>
<evidence type="ECO:0000313" key="4">
    <source>
        <dbReference type="Proteomes" id="UP001285441"/>
    </source>
</evidence>